<comment type="subcellular location">
    <subcellularLocation>
        <location evidence="1">Mitochondrion</location>
    </subcellularLocation>
</comment>
<evidence type="ECO:0000256" key="2">
    <source>
        <dbReference type="ARBA" id="ARBA00010371"/>
    </source>
</evidence>
<organism evidence="7 8">
    <name type="scientific">Bonamia ostreae</name>
    <dbReference type="NCBI Taxonomy" id="126728"/>
    <lineage>
        <taxon>Eukaryota</taxon>
        <taxon>Sar</taxon>
        <taxon>Rhizaria</taxon>
        <taxon>Endomyxa</taxon>
        <taxon>Ascetosporea</taxon>
        <taxon>Haplosporida</taxon>
        <taxon>Bonamia</taxon>
    </lineage>
</organism>
<feature type="non-terminal residue" evidence="7">
    <location>
        <position position="204"/>
    </location>
</feature>
<keyword evidence="4" id="KW-0809">Transit peptide</keyword>
<keyword evidence="8" id="KW-1185">Reference proteome</keyword>
<proteinExistence type="inferred from homology"/>
<evidence type="ECO:0000256" key="5">
    <source>
        <dbReference type="ARBA" id="ARBA00023002"/>
    </source>
</evidence>
<dbReference type="PANTHER" id="PTHR43981">
    <property type="entry name" value="ENOYL-[ACYL-CARRIER-PROTEIN] REDUCTASE, MITOCHONDRIAL"/>
    <property type="match status" value="1"/>
</dbReference>
<evidence type="ECO:0000256" key="3">
    <source>
        <dbReference type="ARBA" id="ARBA00022857"/>
    </source>
</evidence>
<comment type="caution">
    <text evidence="7">The sequence shown here is derived from an EMBL/GenBank/DDBJ whole genome shotgun (WGS) entry which is preliminary data.</text>
</comment>
<evidence type="ECO:0000313" key="8">
    <source>
        <dbReference type="Proteomes" id="UP001439008"/>
    </source>
</evidence>
<comment type="similarity">
    <text evidence="2">Belongs to the zinc-containing alcohol dehydrogenase family. Quinone oxidoreductase subfamily.</text>
</comment>
<accession>A0ABV2AFX6</accession>
<reference evidence="7 8" key="1">
    <citation type="journal article" date="2024" name="BMC Biol.">
        <title>Comparative genomics of Ascetosporea gives new insight into the evolutionary basis for animal parasitism in Rhizaria.</title>
        <authorList>
            <person name="Hiltunen Thoren M."/>
            <person name="Onut-Brannstrom I."/>
            <person name="Alfjorden A."/>
            <person name="Peckova H."/>
            <person name="Swords F."/>
            <person name="Hooper C."/>
            <person name="Holzer A.S."/>
            <person name="Bass D."/>
            <person name="Burki F."/>
        </authorList>
    </citation>
    <scope>NUCLEOTIDE SEQUENCE [LARGE SCALE GENOMIC DNA]</scope>
    <source>
        <strain evidence="7">20-A016</strain>
    </source>
</reference>
<dbReference type="Proteomes" id="UP001439008">
    <property type="component" value="Unassembled WGS sequence"/>
</dbReference>
<evidence type="ECO:0000313" key="7">
    <source>
        <dbReference type="EMBL" id="MES1918567.1"/>
    </source>
</evidence>
<dbReference type="InterPro" id="IPR011032">
    <property type="entry name" value="GroES-like_sf"/>
</dbReference>
<gene>
    <name evidence="7" type="ORF">MHBO_000519</name>
</gene>
<evidence type="ECO:0000256" key="4">
    <source>
        <dbReference type="ARBA" id="ARBA00022946"/>
    </source>
</evidence>
<dbReference type="EMBL" id="JBDODL010000085">
    <property type="protein sequence ID" value="MES1918567.1"/>
    <property type="molecule type" value="Genomic_DNA"/>
</dbReference>
<dbReference type="Gene3D" id="3.90.180.10">
    <property type="entry name" value="Medium-chain alcohol dehydrogenases, catalytic domain"/>
    <property type="match status" value="1"/>
</dbReference>
<evidence type="ECO:0000256" key="1">
    <source>
        <dbReference type="ARBA" id="ARBA00004173"/>
    </source>
</evidence>
<keyword evidence="6" id="KW-0496">Mitochondrion</keyword>
<dbReference type="SUPFAM" id="SSF50129">
    <property type="entry name" value="GroES-like"/>
    <property type="match status" value="1"/>
</dbReference>
<dbReference type="Gene3D" id="3.40.50.720">
    <property type="entry name" value="NAD(P)-binding Rossmann-like Domain"/>
    <property type="match status" value="1"/>
</dbReference>
<keyword evidence="3" id="KW-0521">NADP</keyword>
<dbReference type="InterPro" id="IPR051034">
    <property type="entry name" value="Mito_Enoyl-ACP_Reductase"/>
</dbReference>
<protein>
    <submittedName>
        <fullName evidence="7">Uncharacterized protein</fullName>
    </submittedName>
</protein>
<keyword evidence="5" id="KW-0560">Oxidoreductase</keyword>
<dbReference type="InterPro" id="IPR036291">
    <property type="entry name" value="NAD(P)-bd_dom_sf"/>
</dbReference>
<evidence type="ECO:0000256" key="6">
    <source>
        <dbReference type="ARBA" id="ARBA00023128"/>
    </source>
</evidence>
<dbReference type="PANTHER" id="PTHR43981:SF2">
    <property type="entry name" value="ENOYL-[ACYL-CARRIER-PROTEIN] REDUCTASE, MITOCHONDRIAL"/>
    <property type="match status" value="1"/>
</dbReference>
<name>A0ABV2AFX6_9EUKA</name>
<dbReference type="SUPFAM" id="SSF51735">
    <property type="entry name" value="NAD(P)-binding Rossmann-fold domains"/>
    <property type="match status" value="1"/>
</dbReference>
<sequence>MFQLKTKYIFPTAKRNTTNLHKNSAKFLTTDYRAYNYKEHGDPRHVLSFSEVRFPEKPNFRVKLAPINPSDINMIEGRYPMLKQSIVKVAGNECVGYYSDNGVQRLAIPRYGNLGTWRKFIHAKESDLIILPDHVRYHPFLSAVSINPLTALRLLRDFASLKRNQYIIQNTANSTVGRCVIQLAKIFGFKTINIVRNRFLQILK</sequence>